<evidence type="ECO:0000259" key="1">
    <source>
        <dbReference type="PROSITE" id="PS50910"/>
    </source>
</evidence>
<protein>
    <recommendedName>
        <fullName evidence="1">HEPN domain-containing protein</fullName>
    </recommendedName>
</protein>
<dbReference type="AlphaFoldDB" id="A0A1F7JCY0"/>
<evidence type="ECO:0000313" key="2">
    <source>
        <dbReference type="EMBL" id="OGK53463.1"/>
    </source>
</evidence>
<dbReference type="Pfam" id="PF05168">
    <property type="entry name" value="HEPN"/>
    <property type="match status" value="1"/>
</dbReference>
<name>A0A1F7JCY0_9BACT</name>
<organism evidence="2 3">
    <name type="scientific">Candidatus Roizmanbacteria bacterium RIFCSPLOWO2_02_FULL_36_11</name>
    <dbReference type="NCBI Taxonomy" id="1802071"/>
    <lineage>
        <taxon>Bacteria</taxon>
        <taxon>Candidatus Roizmaniibacteriota</taxon>
    </lineage>
</organism>
<accession>A0A1F7JCY0</accession>
<dbReference type="Gene3D" id="1.20.120.330">
    <property type="entry name" value="Nucleotidyltransferases domain 2"/>
    <property type="match status" value="1"/>
</dbReference>
<dbReference type="SUPFAM" id="SSF81593">
    <property type="entry name" value="Nucleotidyltransferase substrate binding subunit/domain"/>
    <property type="match status" value="1"/>
</dbReference>
<feature type="domain" description="HEPN" evidence="1">
    <location>
        <begin position="14"/>
        <end position="123"/>
    </location>
</feature>
<dbReference type="PROSITE" id="PS50910">
    <property type="entry name" value="HEPN"/>
    <property type="match status" value="1"/>
</dbReference>
<evidence type="ECO:0000313" key="3">
    <source>
        <dbReference type="Proteomes" id="UP000177418"/>
    </source>
</evidence>
<reference evidence="2 3" key="1">
    <citation type="journal article" date="2016" name="Nat. Commun.">
        <title>Thousands of microbial genomes shed light on interconnected biogeochemical processes in an aquifer system.</title>
        <authorList>
            <person name="Anantharaman K."/>
            <person name="Brown C.T."/>
            <person name="Hug L.A."/>
            <person name="Sharon I."/>
            <person name="Castelle C.J."/>
            <person name="Probst A.J."/>
            <person name="Thomas B.C."/>
            <person name="Singh A."/>
            <person name="Wilkins M.J."/>
            <person name="Karaoz U."/>
            <person name="Brodie E.L."/>
            <person name="Williams K.H."/>
            <person name="Hubbard S.S."/>
            <person name="Banfield J.F."/>
        </authorList>
    </citation>
    <scope>NUCLEOTIDE SEQUENCE [LARGE SCALE GENOMIC DNA]</scope>
</reference>
<comment type="caution">
    <text evidence="2">The sequence shown here is derived from an EMBL/GenBank/DDBJ whole genome shotgun (WGS) entry which is preliminary data.</text>
</comment>
<dbReference type="EMBL" id="MGAV01000019">
    <property type="protein sequence ID" value="OGK53463.1"/>
    <property type="molecule type" value="Genomic_DNA"/>
</dbReference>
<dbReference type="InterPro" id="IPR007842">
    <property type="entry name" value="HEPN_dom"/>
</dbReference>
<gene>
    <name evidence="2" type="ORF">A3H78_02925</name>
</gene>
<dbReference type="SMART" id="SM00748">
    <property type="entry name" value="HEPN"/>
    <property type="match status" value="1"/>
</dbReference>
<dbReference type="Proteomes" id="UP000177418">
    <property type="component" value="Unassembled WGS sequence"/>
</dbReference>
<proteinExistence type="predicted"/>
<sequence length="131" mass="15374">MEEKERKELQEAWLESAAEDLKTAKALFNLKRFDGCLFFCHLAIEKTLKAVFLKMNNTYPPPIHKLVRLANLSKIKLDKENEKDLAEITTFNVEARYDILKERLHKKATNAFTAKYLKATQELMKKFKQLL</sequence>